<dbReference type="CDD" id="cd18186">
    <property type="entry name" value="BTB_POZ_ZBTB_KLHL-like"/>
    <property type="match status" value="1"/>
</dbReference>
<evidence type="ECO:0000313" key="5">
    <source>
        <dbReference type="Proteomes" id="UP000256964"/>
    </source>
</evidence>
<name>A0A371D906_9APHY</name>
<gene>
    <name evidence="4" type="ORF">OH76DRAFT_1483483</name>
</gene>
<dbReference type="Gene3D" id="3.30.710.10">
    <property type="entry name" value="Potassium Channel Kv1.1, Chain A"/>
    <property type="match status" value="1"/>
</dbReference>
<protein>
    <recommendedName>
        <fullName evidence="3">BTB domain-containing protein</fullName>
    </recommendedName>
</protein>
<dbReference type="OrthoDB" id="3036049at2759"/>
<feature type="domain" description="BTB" evidence="3">
    <location>
        <begin position="38"/>
        <end position="100"/>
    </location>
</feature>
<sequence>MSEARPRKRPRSDEDGDPVQDGEAQATTHDEEFWFNDGNIILIAGDVEFRVYKGLLADHSPVFKDMFSLPQPPTSEGELAASCPIVHLSDSPDDVRCLLRVCMPKSHTNPYAHEDPTYESIASAIRLGHKYQIAPLVDHAVGYLKEYYTDDYAKWKSHKMLPPPRFEPVHAIGVINLARLVGCETLLPTAIIHCCQLGGDVVHGLPLADGTTEHLSPDDLDMCVHAGLLLARECVGAALRVRSPAISAFCQTPVQCARAIAEKLNDANVDLKQLVYPNPFYSYGYLFVGMSGLICGECFVMLCHRDVEGRKALWGRLPAILDLPIAGWPGAANS</sequence>
<evidence type="ECO:0000259" key="3">
    <source>
        <dbReference type="PROSITE" id="PS50097"/>
    </source>
</evidence>
<dbReference type="Proteomes" id="UP000256964">
    <property type="component" value="Unassembled WGS sequence"/>
</dbReference>
<dbReference type="InterPro" id="IPR011333">
    <property type="entry name" value="SKP1/BTB/POZ_sf"/>
</dbReference>
<evidence type="ECO:0000256" key="2">
    <source>
        <dbReference type="SAM" id="Phobius"/>
    </source>
</evidence>
<dbReference type="InterPro" id="IPR000210">
    <property type="entry name" value="BTB/POZ_dom"/>
</dbReference>
<keyword evidence="2" id="KW-0812">Transmembrane</keyword>
<organism evidence="4 5">
    <name type="scientific">Lentinus brumalis</name>
    <dbReference type="NCBI Taxonomy" id="2498619"/>
    <lineage>
        <taxon>Eukaryota</taxon>
        <taxon>Fungi</taxon>
        <taxon>Dikarya</taxon>
        <taxon>Basidiomycota</taxon>
        <taxon>Agaricomycotina</taxon>
        <taxon>Agaricomycetes</taxon>
        <taxon>Polyporales</taxon>
        <taxon>Polyporaceae</taxon>
        <taxon>Lentinus</taxon>
    </lineage>
</organism>
<proteinExistence type="predicted"/>
<dbReference type="EMBL" id="KZ857408">
    <property type="protein sequence ID" value="RDX48992.1"/>
    <property type="molecule type" value="Genomic_DNA"/>
</dbReference>
<reference evidence="4 5" key="1">
    <citation type="journal article" date="2018" name="Biotechnol. Biofuels">
        <title>Integrative visual omics of the white-rot fungus Polyporus brumalis exposes the biotechnological potential of its oxidative enzymes for delignifying raw plant biomass.</title>
        <authorList>
            <person name="Miyauchi S."/>
            <person name="Rancon A."/>
            <person name="Drula E."/>
            <person name="Hage H."/>
            <person name="Chaduli D."/>
            <person name="Favel A."/>
            <person name="Grisel S."/>
            <person name="Henrissat B."/>
            <person name="Herpoel-Gimbert I."/>
            <person name="Ruiz-Duenas F.J."/>
            <person name="Chevret D."/>
            <person name="Hainaut M."/>
            <person name="Lin J."/>
            <person name="Wang M."/>
            <person name="Pangilinan J."/>
            <person name="Lipzen A."/>
            <person name="Lesage-Meessen L."/>
            <person name="Navarro D."/>
            <person name="Riley R."/>
            <person name="Grigoriev I.V."/>
            <person name="Zhou S."/>
            <person name="Raouche S."/>
            <person name="Rosso M.N."/>
        </authorList>
    </citation>
    <scope>NUCLEOTIDE SEQUENCE [LARGE SCALE GENOMIC DNA]</scope>
    <source>
        <strain evidence="4 5">BRFM 1820</strain>
    </source>
</reference>
<feature type="region of interest" description="Disordered" evidence="1">
    <location>
        <begin position="1"/>
        <end position="30"/>
    </location>
</feature>
<feature type="transmembrane region" description="Helical" evidence="2">
    <location>
        <begin position="280"/>
        <end position="303"/>
    </location>
</feature>
<dbReference type="AlphaFoldDB" id="A0A371D906"/>
<keyword evidence="2" id="KW-0472">Membrane</keyword>
<evidence type="ECO:0000313" key="4">
    <source>
        <dbReference type="EMBL" id="RDX48992.1"/>
    </source>
</evidence>
<keyword evidence="5" id="KW-1185">Reference proteome</keyword>
<evidence type="ECO:0000256" key="1">
    <source>
        <dbReference type="SAM" id="MobiDB-lite"/>
    </source>
</evidence>
<keyword evidence="2" id="KW-1133">Transmembrane helix</keyword>
<feature type="compositionally biased region" description="Basic residues" evidence="1">
    <location>
        <begin position="1"/>
        <end position="10"/>
    </location>
</feature>
<dbReference type="Pfam" id="PF00651">
    <property type="entry name" value="BTB"/>
    <property type="match status" value="1"/>
</dbReference>
<dbReference type="SUPFAM" id="SSF54695">
    <property type="entry name" value="POZ domain"/>
    <property type="match status" value="1"/>
</dbReference>
<dbReference type="PROSITE" id="PS50097">
    <property type="entry name" value="BTB"/>
    <property type="match status" value="1"/>
</dbReference>
<accession>A0A371D906</accession>
<dbReference type="SMART" id="SM00225">
    <property type="entry name" value="BTB"/>
    <property type="match status" value="1"/>
</dbReference>